<protein>
    <recommendedName>
        <fullName evidence="11">tRNA sulfurtransferase</fullName>
        <ecNumber evidence="11">2.8.1.4</ecNumber>
    </recommendedName>
    <alternativeName>
        <fullName evidence="11">Sulfur carrier protein ThiS sulfurtransferase</fullName>
    </alternativeName>
    <alternativeName>
        <fullName evidence="11">Thiamine biosynthesis protein ThiI</fullName>
    </alternativeName>
    <alternativeName>
        <fullName evidence="11">tRNA 4-thiouridine synthase</fullName>
    </alternativeName>
</protein>
<evidence type="ECO:0000313" key="15">
    <source>
        <dbReference type="Proteomes" id="UP000248410"/>
    </source>
</evidence>
<comment type="similarity">
    <text evidence="11">Belongs to the ThiI family.</text>
</comment>
<gene>
    <name evidence="11" type="primary">thiI</name>
    <name evidence="14" type="ORF">DFR86_01915</name>
</gene>
<dbReference type="Proteomes" id="UP000248410">
    <property type="component" value="Chromosome"/>
</dbReference>
<dbReference type="PANTHER" id="PTHR43209:SF1">
    <property type="entry name" value="TRNA SULFURTRANSFERASE"/>
    <property type="match status" value="1"/>
</dbReference>
<comment type="catalytic activity">
    <reaction evidence="11">
        <text>[ThiS sulfur-carrier protein]-C-terminal Gly-Gly-AMP + S-sulfanyl-L-cysteinyl-[cysteine desulfurase] + AH2 = [ThiS sulfur-carrier protein]-C-terminal-Gly-aminoethanethioate + L-cysteinyl-[cysteine desulfurase] + A + AMP + 2 H(+)</text>
        <dbReference type="Rhea" id="RHEA:43340"/>
        <dbReference type="Rhea" id="RHEA-COMP:12157"/>
        <dbReference type="Rhea" id="RHEA-COMP:12158"/>
        <dbReference type="Rhea" id="RHEA-COMP:12910"/>
        <dbReference type="Rhea" id="RHEA-COMP:19908"/>
        <dbReference type="ChEBI" id="CHEBI:13193"/>
        <dbReference type="ChEBI" id="CHEBI:15378"/>
        <dbReference type="ChEBI" id="CHEBI:17499"/>
        <dbReference type="ChEBI" id="CHEBI:29950"/>
        <dbReference type="ChEBI" id="CHEBI:61963"/>
        <dbReference type="ChEBI" id="CHEBI:90618"/>
        <dbReference type="ChEBI" id="CHEBI:232372"/>
        <dbReference type="ChEBI" id="CHEBI:456215"/>
    </reaction>
</comment>
<dbReference type="InterPro" id="IPR050102">
    <property type="entry name" value="tRNA_sulfurtransferase_ThiI"/>
</dbReference>
<dbReference type="PROSITE" id="PS50206">
    <property type="entry name" value="RHODANESE_3"/>
    <property type="match status" value="1"/>
</dbReference>
<dbReference type="EMBL" id="CP029288">
    <property type="protein sequence ID" value="AWR96424.1"/>
    <property type="molecule type" value="Genomic_DNA"/>
</dbReference>
<dbReference type="GO" id="GO:0009229">
    <property type="term" value="P:thiamine diphosphate biosynthetic process"/>
    <property type="evidence" value="ECO:0007669"/>
    <property type="project" value="UniProtKB-UniRule"/>
</dbReference>
<sequence>MKVVIVRYAEIGIKSDRVRKKMENVLISNILYLVKKNGCKNSKVEKERGRIFFYGDTDCIKISASKVFGVKSVSEADEITFSSIDEIVNYAEKIWKDKINSKIFAVRVKRVGKHNFTSIDVAAKVGERLYQYGKVNLENPEITLFIEIRNNRAFFFDEVIEGPGGLPIGVEGKGIALVSGGIDSPVAAWMIMKRGVALDILHCNISGPLSLSSISLIFEKLKEWSAGYMPKIYIIDCGKLIYTIMKNIDRRLWSIAFKRGLYLLANEIAKKYGYKAIVTGESLGQVSSQTLSVLSSLEYKIDTLFLRPLIGFDKDEISKLAQKIGTLELSNKVPEYCAIFSHKPKTKASIKDIEYIDSKLDGVIQEILSQNETMNVDDKNIFIDTIPENSIVIDLRDEADYQKSHIPNSLRMDPKDVLDYIISKGDKNSTYVLYCYNGVMSGDLAYRLRKLGYKVYALSNKSIAKT</sequence>
<dbReference type="NCBIfam" id="TIGR00342">
    <property type="entry name" value="tRNA uracil 4-sulfurtransferase ThiI"/>
    <property type="match status" value="1"/>
</dbReference>
<evidence type="ECO:0000259" key="12">
    <source>
        <dbReference type="PROSITE" id="PS50206"/>
    </source>
</evidence>
<comment type="caution">
    <text evidence="11">Lacks conserved residue(s) required for the propagation of feature annotation.</text>
</comment>
<dbReference type="Pfam" id="PF00581">
    <property type="entry name" value="Rhodanese"/>
    <property type="match status" value="1"/>
</dbReference>
<evidence type="ECO:0000259" key="13">
    <source>
        <dbReference type="PROSITE" id="PS51165"/>
    </source>
</evidence>
<accession>A0A2U9IKG5</accession>
<comment type="pathway">
    <text evidence="11">Cofactor biosynthesis; thiamine diphosphate biosynthesis.</text>
</comment>
<feature type="active site" description="Cysteine persulfide intermediate" evidence="11">
    <location>
        <position position="435"/>
    </location>
</feature>
<dbReference type="InterPro" id="IPR020536">
    <property type="entry name" value="ThiI_AANH"/>
</dbReference>
<feature type="binding site" evidence="11">
    <location>
        <position position="280"/>
    </location>
    <ligand>
        <name>ATP</name>
        <dbReference type="ChEBI" id="CHEBI:30616"/>
    </ligand>
</feature>
<dbReference type="AlphaFoldDB" id="A0A2U9IKG5"/>
<dbReference type="InterPro" id="IPR049961">
    <property type="entry name" value="ThiI_N"/>
</dbReference>
<dbReference type="SUPFAM" id="SSF143437">
    <property type="entry name" value="THUMP domain-like"/>
    <property type="match status" value="1"/>
</dbReference>
<feature type="binding site" evidence="11">
    <location>
        <begin position="177"/>
        <end position="178"/>
    </location>
    <ligand>
        <name>ATP</name>
        <dbReference type="ChEBI" id="CHEBI:30616"/>
    </ligand>
</feature>
<dbReference type="GO" id="GO:0002937">
    <property type="term" value="P:tRNA 4-thiouridine biosynthesis"/>
    <property type="evidence" value="ECO:0007669"/>
    <property type="project" value="TreeGrafter"/>
</dbReference>
<dbReference type="InterPro" id="IPR003720">
    <property type="entry name" value="tRNA_STrfase"/>
</dbReference>
<dbReference type="Pfam" id="PF22025">
    <property type="entry name" value="ThiI_fer"/>
    <property type="match status" value="1"/>
</dbReference>
<organism evidence="14 15">
    <name type="scientific">Acidianus sulfidivorans JP7</name>
    <dbReference type="NCBI Taxonomy" id="619593"/>
    <lineage>
        <taxon>Archaea</taxon>
        <taxon>Thermoproteota</taxon>
        <taxon>Thermoprotei</taxon>
        <taxon>Sulfolobales</taxon>
        <taxon>Sulfolobaceae</taxon>
        <taxon>Acidianus</taxon>
    </lineage>
</organism>
<keyword evidence="6 11" id="KW-0067">ATP-binding</keyword>
<comment type="function">
    <text evidence="11">Catalyzes the ATP-dependent transfer of a sulfur to tRNA to produce 4-thiouridine in position 8 of tRNAs, which functions as a near-UV photosensor. Also catalyzes the transfer of sulfur to the sulfur carrier protein ThiS, forming ThiS-thiocarboxylate. This is a step in the synthesis of thiazole, in the thiamine biosynthesis pathway. The sulfur is donated as persulfide by IscS.</text>
</comment>
<dbReference type="Pfam" id="PF02926">
    <property type="entry name" value="THUMP"/>
    <property type="match status" value="1"/>
</dbReference>
<dbReference type="GO" id="GO:0004810">
    <property type="term" value="F:CCA tRNA nucleotidyltransferase activity"/>
    <property type="evidence" value="ECO:0007669"/>
    <property type="project" value="InterPro"/>
</dbReference>
<dbReference type="CDD" id="cd11716">
    <property type="entry name" value="THUMP_ThiI"/>
    <property type="match status" value="1"/>
</dbReference>
<keyword evidence="2 11" id="KW-0963">Cytoplasm</keyword>
<dbReference type="InterPro" id="IPR001763">
    <property type="entry name" value="Rhodanese-like_dom"/>
</dbReference>
<feature type="domain" description="THUMP" evidence="13">
    <location>
        <begin position="58"/>
        <end position="159"/>
    </location>
</feature>
<keyword evidence="3 11" id="KW-0820">tRNA-binding</keyword>
<dbReference type="Gene3D" id="3.40.50.620">
    <property type="entry name" value="HUPs"/>
    <property type="match status" value="1"/>
</dbReference>
<comment type="subcellular location">
    <subcellularLocation>
        <location evidence="1 11">Cytoplasm</location>
    </subcellularLocation>
</comment>
<dbReference type="RefSeq" id="WP_110379314.1">
    <property type="nucleotide sequence ID" value="NZ_CP029288.2"/>
</dbReference>
<evidence type="ECO:0000256" key="9">
    <source>
        <dbReference type="ARBA" id="ARBA00023157"/>
    </source>
</evidence>
<feature type="domain" description="Rhodanese" evidence="12">
    <location>
        <begin position="386"/>
        <end position="461"/>
    </location>
</feature>
<evidence type="ECO:0000256" key="5">
    <source>
        <dbReference type="ARBA" id="ARBA00022741"/>
    </source>
</evidence>
<evidence type="ECO:0000256" key="11">
    <source>
        <dbReference type="HAMAP-Rule" id="MF_00021"/>
    </source>
</evidence>
<dbReference type="GO" id="GO:0009228">
    <property type="term" value="P:thiamine biosynthetic process"/>
    <property type="evidence" value="ECO:0007669"/>
    <property type="project" value="UniProtKB-KW"/>
</dbReference>
<dbReference type="InterPro" id="IPR014729">
    <property type="entry name" value="Rossmann-like_a/b/a_fold"/>
</dbReference>
<proteinExistence type="inferred from homology"/>
<keyword evidence="7 11" id="KW-0694">RNA-binding</keyword>
<dbReference type="Pfam" id="PF02568">
    <property type="entry name" value="ThiI"/>
    <property type="match status" value="1"/>
</dbReference>
<name>A0A2U9IKG5_9CREN</name>
<dbReference type="UniPathway" id="UPA00060"/>
<keyword evidence="8 11" id="KW-0784">Thiamine biosynthesis</keyword>
<dbReference type="GO" id="GO:0005524">
    <property type="term" value="F:ATP binding"/>
    <property type="evidence" value="ECO:0007669"/>
    <property type="project" value="UniProtKB-UniRule"/>
</dbReference>
<dbReference type="InterPro" id="IPR004114">
    <property type="entry name" value="THUMP_dom"/>
</dbReference>
<keyword evidence="9" id="KW-1015">Disulfide bond</keyword>
<dbReference type="GO" id="GO:0140741">
    <property type="term" value="F:tRNA-uracil-4 sulfurtransferase activity"/>
    <property type="evidence" value="ECO:0007669"/>
    <property type="project" value="UniProtKB-EC"/>
</dbReference>
<keyword evidence="10" id="KW-0676">Redox-active center</keyword>
<dbReference type="Gene3D" id="3.40.250.10">
    <property type="entry name" value="Rhodanese-like domain"/>
    <property type="match status" value="1"/>
</dbReference>
<dbReference type="InterPro" id="IPR036873">
    <property type="entry name" value="Rhodanese-like_dom_sf"/>
</dbReference>
<keyword evidence="5 11" id="KW-0547">Nucleotide-binding</keyword>
<dbReference type="GO" id="GO:0005829">
    <property type="term" value="C:cytosol"/>
    <property type="evidence" value="ECO:0007669"/>
    <property type="project" value="TreeGrafter"/>
</dbReference>
<dbReference type="PROSITE" id="PS51165">
    <property type="entry name" value="THUMP"/>
    <property type="match status" value="1"/>
</dbReference>
<dbReference type="SUPFAM" id="SSF52402">
    <property type="entry name" value="Adenine nucleotide alpha hydrolases-like"/>
    <property type="match status" value="1"/>
</dbReference>
<dbReference type="Gene3D" id="3.30.2130.30">
    <property type="match status" value="1"/>
</dbReference>
<evidence type="ECO:0000256" key="6">
    <source>
        <dbReference type="ARBA" id="ARBA00022840"/>
    </source>
</evidence>
<dbReference type="CDD" id="cd00158">
    <property type="entry name" value="RHOD"/>
    <property type="match status" value="1"/>
</dbReference>
<evidence type="ECO:0000256" key="10">
    <source>
        <dbReference type="ARBA" id="ARBA00023284"/>
    </source>
</evidence>
<evidence type="ECO:0000313" key="14">
    <source>
        <dbReference type="EMBL" id="AWR96424.1"/>
    </source>
</evidence>
<evidence type="ECO:0000256" key="4">
    <source>
        <dbReference type="ARBA" id="ARBA00022679"/>
    </source>
</evidence>
<dbReference type="InterPro" id="IPR049962">
    <property type="entry name" value="THUMP_ThiI"/>
</dbReference>
<keyword evidence="15" id="KW-1185">Reference proteome</keyword>
<feature type="binding site" evidence="11">
    <location>
        <position position="258"/>
    </location>
    <ligand>
        <name>ATP</name>
        <dbReference type="ChEBI" id="CHEBI:30616"/>
    </ligand>
</feature>
<evidence type="ECO:0000256" key="8">
    <source>
        <dbReference type="ARBA" id="ARBA00022977"/>
    </source>
</evidence>
<evidence type="ECO:0000256" key="7">
    <source>
        <dbReference type="ARBA" id="ARBA00022884"/>
    </source>
</evidence>
<dbReference type="GO" id="GO:0000049">
    <property type="term" value="F:tRNA binding"/>
    <property type="evidence" value="ECO:0007669"/>
    <property type="project" value="UniProtKB-UniRule"/>
</dbReference>
<evidence type="ECO:0000256" key="1">
    <source>
        <dbReference type="ARBA" id="ARBA00004496"/>
    </source>
</evidence>
<dbReference type="SMART" id="SM00450">
    <property type="entry name" value="RHOD"/>
    <property type="match status" value="1"/>
</dbReference>
<comment type="catalytic activity">
    <reaction evidence="11">
        <text>[ThiI sulfur-carrier protein]-S-sulfanyl-L-cysteine + a uridine in tRNA + 2 reduced [2Fe-2S]-[ferredoxin] + ATP + H(+) = [ThiI sulfur-carrier protein]-L-cysteine + a 4-thiouridine in tRNA + 2 oxidized [2Fe-2S]-[ferredoxin] + AMP + diphosphate</text>
        <dbReference type="Rhea" id="RHEA:24176"/>
        <dbReference type="Rhea" id="RHEA-COMP:10000"/>
        <dbReference type="Rhea" id="RHEA-COMP:10001"/>
        <dbReference type="Rhea" id="RHEA-COMP:13337"/>
        <dbReference type="Rhea" id="RHEA-COMP:13338"/>
        <dbReference type="Rhea" id="RHEA-COMP:13339"/>
        <dbReference type="Rhea" id="RHEA-COMP:13340"/>
        <dbReference type="ChEBI" id="CHEBI:15378"/>
        <dbReference type="ChEBI" id="CHEBI:29950"/>
        <dbReference type="ChEBI" id="CHEBI:30616"/>
        <dbReference type="ChEBI" id="CHEBI:33019"/>
        <dbReference type="ChEBI" id="CHEBI:33737"/>
        <dbReference type="ChEBI" id="CHEBI:33738"/>
        <dbReference type="ChEBI" id="CHEBI:61963"/>
        <dbReference type="ChEBI" id="CHEBI:65315"/>
        <dbReference type="ChEBI" id="CHEBI:136798"/>
        <dbReference type="ChEBI" id="CHEBI:456215"/>
        <dbReference type="EC" id="2.8.1.4"/>
    </reaction>
</comment>
<dbReference type="HAMAP" id="MF_00021">
    <property type="entry name" value="ThiI"/>
    <property type="match status" value="1"/>
</dbReference>
<dbReference type="SUPFAM" id="SSF52821">
    <property type="entry name" value="Rhodanese/Cell cycle control phosphatase"/>
    <property type="match status" value="1"/>
</dbReference>
<dbReference type="SMART" id="SM00981">
    <property type="entry name" value="THUMP"/>
    <property type="match status" value="1"/>
</dbReference>
<dbReference type="GeneID" id="36836686"/>
<dbReference type="PANTHER" id="PTHR43209">
    <property type="entry name" value="TRNA SULFURTRANSFERASE"/>
    <property type="match status" value="1"/>
</dbReference>
<feature type="binding site" evidence="11">
    <location>
        <position position="289"/>
    </location>
    <ligand>
        <name>ATP</name>
        <dbReference type="ChEBI" id="CHEBI:30616"/>
    </ligand>
</feature>
<dbReference type="EC" id="2.8.1.4" evidence="11"/>
<dbReference type="InterPro" id="IPR054173">
    <property type="entry name" value="ThiI_fer"/>
</dbReference>
<evidence type="ECO:0000256" key="2">
    <source>
        <dbReference type="ARBA" id="ARBA00022490"/>
    </source>
</evidence>
<reference evidence="14 15" key="1">
    <citation type="submission" date="2018-05" db="EMBL/GenBank/DDBJ databases">
        <title>Complete Genome Sequences of Extremely Thermoacidophilic, Metal-Mobilizing Type-Strain Members of the Archaeal Family Sulfolobaceae: Acidianus brierleyi DSM-1651T, Acidianus sulfidivorans DSM-18786T, Metallosphaera hakonensis DSM-7519T, and Metallosphaera prunae DSM-10039T.</title>
        <authorList>
            <person name="Counts J.A."/>
            <person name="Kelly R.M."/>
        </authorList>
    </citation>
    <scope>NUCLEOTIDE SEQUENCE [LARGE SCALE GENOMIC DNA]</scope>
    <source>
        <strain evidence="14 15">JP7</strain>
    </source>
</reference>
<keyword evidence="4 11" id="KW-0808">Transferase</keyword>
<dbReference type="OrthoDB" id="372227at2157"/>
<dbReference type="GO" id="GO:0052837">
    <property type="term" value="P:thiazole biosynthetic process"/>
    <property type="evidence" value="ECO:0007669"/>
    <property type="project" value="TreeGrafter"/>
</dbReference>
<evidence type="ECO:0000256" key="3">
    <source>
        <dbReference type="ARBA" id="ARBA00022555"/>
    </source>
</evidence>
<dbReference type="KEGG" id="asul:DFR86_01915"/>